<evidence type="ECO:0000256" key="3">
    <source>
        <dbReference type="ARBA" id="ARBA00022475"/>
    </source>
</evidence>
<sequence length="385" mass="40592">MTTEVDLGFVPLLDAAPLILAERLGFAAEERLHLRLHPVRSWSLLRDMLSSGHVAAAQMLSAVPIAGRLGLGGAAVDFDAPLVLSLGGQVIGVSPALGAEMRLNGLVSDFSDALATREALVRARPNGVRFGVPFPFSMHAELLHLWLGGTLPISTVTVPPAQMPTALASGEIEAFCVGEPWGSVAVAGGAADLILPGTAIWTAPPEKVLAVRRGWAEENPDLAGRLLRAIWRACRWISQPDVRAAASDLLAHTDALNVDPEMIERALSGHLLLSQNGAVIDSPGFINFHDGAANFPWRSQAAWLGWNMGRRHGLDGAAAADTASSCWRPDLFRLHLGEDAVLPAASAKVEGANPEPVTAGANRGTVTLGRNAFFDGRIFDLSAPA</sequence>
<protein>
    <submittedName>
        <fullName evidence="6">ABC transporter substrate-binding protein</fullName>
    </submittedName>
</protein>
<keyword evidence="5" id="KW-0472">Membrane</keyword>
<evidence type="ECO:0000256" key="4">
    <source>
        <dbReference type="ARBA" id="ARBA00022519"/>
    </source>
</evidence>
<dbReference type="OrthoDB" id="570524at2"/>
<comment type="subcellular location">
    <subcellularLocation>
        <location evidence="1">Endomembrane system</location>
    </subcellularLocation>
</comment>
<dbReference type="PANTHER" id="PTHR30024">
    <property type="entry name" value="ALIPHATIC SULFONATES-BINDING PROTEIN-RELATED"/>
    <property type="match status" value="1"/>
</dbReference>
<organism evidence="6 7">
    <name type="scientific">Paracoccus aurantiacus</name>
    <dbReference type="NCBI Taxonomy" id="2599412"/>
    <lineage>
        <taxon>Bacteria</taxon>
        <taxon>Pseudomonadati</taxon>
        <taxon>Pseudomonadota</taxon>
        <taxon>Alphaproteobacteria</taxon>
        <taxon>Rhodobacterales</taxon>
        <taxon>Paracoccaceae</taxon>
        <taxon>Paracoccus</taxon>
    </lineage>
</organism>
<dbReference type="RefSeq" id="WP_147096432.1">
    <property type="nucleotide sequence ID" value="NZ_JBHUFH010000002.1"/>
</dbReference>
<evidence type="ECO:0000256" key="5">
    <source>
        <dbReference type="ARBA" id="ARBA00023136"/>
    </source>
</evidence>
<dbReference type="Pfam" id="PF13379">
    <property type="entry name" value="NMT1_2"/>
    <property type="match status" value="1"/>
</dbReference>
<gene>
    <name evidence="6" type="ORF">FQV27_03640</name>
</gene>
<keyword evidence="2" id="KW-0813">Transport</keyword>
<dbReference type="GO" id="GO:0012505">
    <property type="term" value="C:endomembrane system"/>
    <property type="evidence" value="ECO:0007669"/>
    <property type="project" value="UniProtKB-SubCell"/>
</dbReference>
<dbReference type="EMBL" id="VOPL01000001">
    <property type="protein sequence ID" value="TXB70950.1"/>
    <property type="molecule type" value="Genomic_DNA"/>
</dbReference>
<dbReference type="SUPFAM" id="SSF53850">
    <property type="entry name" value="Periplasmic binding protein-like II"/>
    <property type="match status" value="1"/>
</dbReference>
<dbReference type="PANTHER" id="PTHR30024:SF43">
    <property type="entry name" value="BLL4572 PROTEIN"/>
    <property type="match status" value="1"/>
</dbReference>
<dbReference type="AlphaFoldDB" id="A0A5C6S989"/>
<evidence type="ECO:0000313" key="7">
    <source>
        <dbReference type="Proteomes" id="UP000321562"/>
    </source>
</evidence>
<name>A0A5C6S989_9RHOB</name>
<dbReference type="InterPro" id="IPR044527">
    <property type="entry name" value="NrtA/CpmA_ABC-bd_dom"/>
</dbReference>
<proteinExistence type="predicted"/>
<evidence type="ECO:0000256" key="2">
    <source>
        <dbReference type="ARBA" id="ARBA00022448"/>
    </source>
</evidence>
<evidence type="ECO:0000313" key="6">
    <source>
        <dbReference type="EMBL" id="TXB70950.1"/>
    </source>
</evidence>
<keyword evidence="7" id="KW-1185">Reference proteome</keyword>
<keyword evidence="3" id="KW-1003">Cell membrane</keyword>
<dbReference type="CDD" id="cd13553">
    <property type="entry name" value="PBP2_NrtA_CpmA_like"/>
    <property type="match status" value="1"/>
</dbReference>
<accession>A0A5C6S989</accession>
<reference evidence="6 7" key="1">
    <citation type="submission" date="2019-08" db="EMBL/GenBank/DDBJ databases">
        <authorList>
            <person name="Ye J."/>
        </authorList>
    </citation>
    <scope>NUCLEOTIDE SEQUENCE [LARGE SCALE GENOMIC DNA]</scope>
    <source>
        <strain evidence="6 7">TK008</strain>
    </source>
</reference>
<evidence type="ECO:0000256" key="1">
    <source>
        <dbReference type="ARBA" id="ARBA00004308"/>
    </source>
</evidence>
<comment type="caution">
    <text evidence="6">The sequence shown here is derived from an EMBL/GenBank/DDBJ whole genome shotgun (WGS) entry which is preliminary data.</text>
</comment>
<keyword evidence="4" id="KW-0997">Cell inner membrane</keyword>
<dbReference type="Gene3D" id="3.40.190.10">
    <property type="entry name" value="Periplasmic binding protein-like II"/>
    <property type="match status" value="2"/>
</dbReference>
<dbReference type="Proteomes" id="UP000321562">
    <property type="component" value="Unassembled WGS sequence"/>
</dbReference>